<dbReference type="Pfam" id="PF12697">
    <property type="entry name" value="Abhydrolase_6"/>
    <property type="match status" value="1"/>
</dbReference>
<gene>
    <name evidence="2" type="ORF">GC106_65380</name>
</gene>
<evidence type="ECO:0000259" key="1">
    <source>
        <dbReference type="Pfam" id="PF12697"/>
    </source>
</evidence>
<name>A0ABX2FD43_9PSEU</name>
<dbReference type="Gene3D" id="3.40.50.1820">
    <property type="entry name" value="alpha/beta hydrolase"/>
    <property type="match status" value="1"/>
</dbReference>
<protein>
    <submittedName>
        <fullName evidence="2">Pimeloyl-ACP methyl ester carboxylesterase</fullName>
    </submittedName>
</protein>
<dbReference type="SUPFAM" id="SSF53474">
    <property type="entry name" value="alpha/beta-Hydrolases"/>
    <property type="match status" value="1"/>
</dbReference>
<dbReference type="InterPro" id="IPR000073">
    <property type="entry name" value="AB_hydrolase_1"/>
</dbReference>
<dbReference type="EMBL" id="JAAATY010000026">
    <property type="protein sequence ID" value="NRN69281.1"/>
    <property type="molecule type" value="Genomic_DNA"/>
</dbReference>
<accession>A0ABX2FD43</accession>
<evidence type="ECO:0000313" key="3">
    <source>
        <dbReference type="Proteomes" id="UP000763557"/>
    </source>
</evidence>
<sequence>MGMTHSADGTKIAYESAGSGPAVVLVDAAGGHRDFNSLRPLADLIAEQGFTTYTYDRRGRGLSTDTQPYAVEREIEDLAAVIEAAGGQASVYGWSSGALLAIRAAASGLPITRLAVFEPPYGGSDEHDDTIRAQLETLVAEGKRGEAVDLFHTVIGVPEDIMAQMAPIKPALEKIAHTYPYDWTIAGTTTQDHIAAVPAPTLVLDSTATGKEMHDGVEEVARLIPDAVHKRLEGEWHGLPNEVLAAALTEFYQH</sequence>
<comment type="caution">
    <text evidence="2">The sequence shown here is derived from an EMBL/GenBank/DDBJ whole genome shotgun (WGS) entry which is preliminary data.</text>
</comment>
<dbReference type="InterPro" id="IPR029058">
    <property type="entry name" value="AB_hydrolase_fold"/>
</dbReference>
<proteinExistence type="predicted"/>
<keyword evidence="3" id="KW-1185">Reference proteome</keyword>
<evidence type="ECO:0000313" key="2">
    <source>
        <dbReference type="EMBL" id="NRN69281.1"/>
    </source>
</evidence>
<dbReference type="Proteomes" id="UP000763557">
    <property type="component" value="Unassembled WGS sequence"/>
</dbReference>
<feature type="domain" description="AB hydrolase-1" evidence="1">
    <location>
        <begin position="31"/>
        <end position="242"/>
    </location>
</feature>
<organism evidence="2 3">
    <name type="scientific">Kibdelosporangium persicum</name>
    <dbReference type="NCBI Taxonomy" id="2698649"/>
    <lineage>
        <taxon>Bacteria</taxon>
        <taxon>Bacillati</taxon>
        <taxon>Actinomycetota</taxon>
        <taxon>Actinomycetes</taxon>
        <taxon>Pseudonocardiales</taxon>
        <taxon>Pseudonocardiaceae</taxon>
        <taxon>Kibdelosporangium</taxon>
    </lineage>
</organism>
<reference evidence="2 3" key="1">
    <citation type="submission" date="2020-01" db="EMBL/GenBank/DDBJ databases">
        <title>Kibdelosporangium persica a novel Actinomycetes from a hot desert in Iran.</title>
        <authorList>
            <person name="Safaei N."/>
            <person name="Zaburannyi N."/>
            <person name="Mueller R."/>
            <person name="Wink J."/>
        </authorList>
    </citation>
    <scope>NUCLEOTIDE SEQUENCE [LARGE SCALE GENOMIC DNA]</scope>
    <source>
        <strain evidence="2 3">4NS15</strain>
    </source>
</reference>